<evidence type="ECO:0000256" key="1">
    <source>
        <dbReference type="ARBA" id="ARBA00004651"/>
    </source>
</evidence>
<reference evidence="11 12" key="1">
    <citation type="submission" date="2013-08" db="EMBL/GenBank/DDBJ databases">
        <authorList>
            <person name="Huang J."/>
            <person name="Wang G."/>
        </authorList>
    </citation>
    <scope>NUCLEOTIDE SEQUENCE [LARGE SCALE GENOMIC DNA]</scope>
    <source>
        <strain evidence="11 12">BH030004</strain>
    </source>
</reference>
<evidence type="ECO:0000256" key="2">
    <source>
        <dbReference type="ARBA" id="ARBA00022475"/>
    </source>
</evidence>
<feature type="domain" description="HAMP" evidence="9">
    <location>
        <begin position="306"/>
        <end position="362"/>
    </location>
</feature>
<dbReference type="PROSITE" id="PS50887">
    <property type="entry name" value="GGDEF"/>
    <property type="match status" value="1"/>
</dbReference>
<dbReference type="InterPro" id="IPR003660">
    <property type="entry name" value="HAMP_dom"/>
</dbReference>
<dbReference type="InterPro" id="IPR035965">
    <property type="entry name" value="PAS-like_dom_sf"/>
</dbReference>
<evidence type="ECO:0000256" key="6">
    <source>
        <dbReference type="SAM" id="Phobius"/>
    </source>
</evidence>
<dbReference type="eggNOG" id="COG3706">
    <property type="taxonomic scope" value="Bacteria"/>
</dbReference>
<dbReference type="SMART" id="SM00086">
    <property type="entry name" value="PAC"/>
    <property type="match status" value="1"/>
</dbReference>
<dbReference type="GO" id="GO:0007165">
    <property type="term" value="P:signal transduction"/>
    <property type="evidence" value="ECO:0007669"/>
    <property type="project" value="InterPro"/>
</dbReference>
<evidence type="ECO:0008006" key="13">
    <source>
        <dbReference type="Google" id="ProtNLM"/>
    </source>
</evidence>
<keyword evidence="4 6" id="KW-1133">Transmembrane helix</keyword>
<dbReference type="InterPro" id="IPR000700">
    <property type="entry name" value="PAS-assoc_C"/>
</dbReference>
<dbReference type="CDD" id="cd00130">
    <property type="entry name" value="PAS"/>
    <property type="match status" value="1"/>
</dbReference>
<dbReference type="PANTHER" id="PTHR45138">
    <property type="entry name" value="REGULATORY COMPONENTS OF SENSORY TRANSDUCTION SYSTEM"/>
    <property type="match status" value="1"/>
</dbReference>
<name>A0A0A5G0B6_9BACI</name>
<gene>
    <name evidence="11" type="ORF">N783_17320</name>
</gene>
<dbReference type="GO" id="GO:0006355">
    <property type="term" value="P:regulation of DNA-templated transcription"/>
    <property type="evidence" value="ECO:0007669"/>
    <property type="project" value="InterPro"/>
</dbReference>
<evidence type="ECO:0000313" key="11">
    <source>
        <dbReference type="EMBL" id="KGX84528.1"/>
    </source>
</evidence>
<sequence>MMEKIESFFGIHKVKTKLLFWFFLLLFLVTILTIIPYYWMESHDRKSTTMEQLSEQVHLEKEQLENWLEERQQDVKLLSSMTATQMISNQDNSLWIYRDILFGNPAFHSISQTNENGDVKLQIRREDRKVVYGFNQEGSVKNEKFFKEANEKDTYISSIFEEDHQKFFIISAPIRVKGDFVGVLYGKVKVDVMTSLFNDEDGSNHTYIVTKEGSLLEPDNLGRTNIRDTYLYEQALAHNPIQQSYEDQQEEMYASYSWVNEERWFIVSERNKRQVFSSLYIQLFVFCMDVLAVYAIGFVLFIGIAQRINHPLHLLAEKAREIRHGKWNQNIDFTVFNRSAYEFRELAQSFQSMIVQLQYNMKMMRRTQKQYKNIVDHITEVVYQIDPKGYWVFLNPAWEKVSGYTVQEAIGKHFMSFVHREDRMKLYRMLRALMNEELDYTMHQVRYKQKNGGERIVEFYCTAVFDDQGNLEGYTGAIHDITEWVHAERNLQKANQKLEEMSFKDSLTNIPNRRLFEKYIDKSWTNALEQQTSITFMMIDIDFFKPFNDTYGHLHGDDCLAEIASTLQNEVEKHDGFIARYGGEEFAIIYENLHLNEAEEKAEALRNRVKNEKIPHRASEISDYVTISIGMIHRVPDETESITAFVQRADQALYEAKENGKDQVYVQRFSTC</sequence>
<dbReference type="Gene3D" id="6.10.340.10">
    <property type="match status" value="1"/>
</dbReference>
<evidence type="ECO:0000256" key="5">
    <source>
        <dbReference type="ARBA" id="ARBA00023136"/>
    </source>
</evidence>
<evidence type="ECO:0000313" key="12">
    <source>
        <dbReference type="Proteomes" id="UP000030403"/>
    </source>
</evidence>
<dbReference type="CDD" id="cd01949">
    <property type="entry name" value="GGDEF"/>
    <property type="match status" value="1"/>
</dbReference>
<dbReference type="InterPro" id="IPR001610">
    <property type="entry name" value="PAC"/>
</dbReference>
<dbReference type="PANTHER" id="PTHR45138:SF9">
    <property type="entry name" value="DIGUANYLATE CYCLASE DGCM-RELATED"/>
    <property type="match status" value="1"/>
</dbReference>
<dbReference type="InterPro" id="IPR050469">
    <property type="entry name" value="Diguanylate_Cyclase"/>
</dbReference>
<evidence type="ECO:0000259" key="8">
    <source>
        <dbReference type="PROSITE" id="PS50113"/>
    </source>
</evidence>
<dbReference type="PROSITE" id="PS50112">
    <property type="entry name" value="PAS"/>
    <property type="match status" value="1"/>
</dbReference>
<dbReference type="GO" id="GO:0052621">
    <property type="term" value="F:diguanylate cyclase activity"/>
    <property type="evidence" value="ECO:0007669"/>
    <property type="project" value="TreeGrafter"/>
</dbReference>
<dbReference type="FunFam" id="3.30.70.270:FF:000001">
    <property type="entry name" value="Diguanylate cyclase domain protein"/>
    <property type="match status" value="1"/>
</dbReference>
<dbReference type="Pfam" id="PF00672">
    <property type="entry name" value="HAMP"/>
    <property type="match status" value="1"/>
</dbReference>
<feature type="transmembrane region" description="Helical" evidence="6">
    <location>
        <begin position="20"/>
        <end position="40"/>
    </location>
</feature>
<keyword evidence="2" id="KW-1003">Cell membrane</keyword>
<dbReference type="eggNOG" id="COG2202">
    <property type="taxonomic scope" value="Bacteria"/>
</dbReference>
<dbReference type="InterPro" id="IPR000014">
    <property type="entry name" value="PAS"/>
</dbReference>
<keyword evidence="12" id="KW-1185">Reference proteome</keyword>
<dbReference type="RefSeq" id="WP_051255136.1">
    <property type="nucleotide sequence ID" value="NZ_AULJ01000056.1"/>
</dbReference>
<dbReference type="STRING" id="1385511.GCA_000425225_03763"/>
<feature type="domain" description="PAS" evidence="7">
    <location>
        <begin position="367"/>
        <end position="437"/>
    </location>
</feature>
<proteinExistence type="predicted"/>
<evidence type="ECO:0000259" key="9">
    <source>
        <dbReference type="PROSITE" id="PS50885"/>
    </source>
</evidence>
<dbReference type="AlphaFoldDB" id="A0A0A5G0B6"/>
<dbReference type="Pfam" id="PF00990">
    <property type="entry name" value="GGDEF"/>
    <property type="match status" value="1"/>
</dbReference>
<evidence type="ECO:0000259" key="7">
    <source>
        <dbReference type="PROSITE" id="PS50112"/>
    </source>
</evidence>
<evidence type="ECO:0000259" key="10">
    <source>
        <dbReference type="PROSITE" id="PS50887"/>
    </source>
</evidence>
<dbReference type="InterPro" id="IPR033479">
    <property type="entry name" value="dCache_1"/>
</dbReference>
<evidence type="ECO:0000256" key="4">
    <source>
        <dbReference type="ARBA" id="ARBA00022989"/>
    </source>
</evidence>
<organism evidence="11 12">
    <name type="scientific">Pontibacillus marinus BH030004 = DSM 16465</name>
    <dbReference type="NCBI Taxonomy" id="1385511"/>
    <lineage>
        <taxon>Bacteria</taxon>
        <taxon>Bacillati</taxon>
        <taxon>Bacillota</taxon>
        <taxon>Bacilli</taxon>
        <taxon>Bacillales</taxon>
        <taxon>Bacillaceae</taxon>
        <taxon>Pontibacillus</taxon>
    </lineage>
</organism>
<keyword evidence="5 6" id="KW-0472">Membrane</keyword>
<feature type="domain" description="GGDEF" evidence="10">
    <location>
        <begin position="532"/>
        <end position="669"/>
    </location>
</feature>
<dbReference type="EMBL" id="AVPF01000054">
    <property type="protein sequence ID" value="KGX84528.1"/>
    <property type="molecule type" value="Genomic_DNA"/>
</dbReference>
<dbReference type="SMART" id="SM00304">
    <property type="entry name" value="HAMP"/>
    <property type="match status" value="1"/>
</dbReference>
<dbReference type="SUPFAM" id="SSF55073">
    <property type="entry name" value="Nucleotide cyclase"/>
    <property type="match status" value="1"/>
</dbReference>
<feature type="transmembrane region" description="Helical" evidence="6">
    <location>
        <begin position="279"/>
        <end position="304"/>
    </location>
</feature>
<dbReference type="NCBIfam" id="TIGR00254">
    <property type="entry name" value="GGDEF"/>
    <property type="match status" value="1"/>
</dbReference>
<keyword evidence="3 6" id="KW-0812">Transmembrane</keyword>
<comment type="caution">
    <text evidence="11">The sequence shown here is derived from an EMBL/GenBank/DDBJ whole genome shotgun (WGS) entry which is preliminary data.</text>
</comment>
<dbReference type="PROSITE" id="PS50113">
    <property type="entry name" value="PAC"/>
    <property type="match status" value="1"/>
</dbReference>
<dbReference type="GO" id="GO:0043709">
    <property type="term" value="P:cell adhesion involved in single-species biofilm formation"/>
    <property type="evidence" value="ECO:0007669"/>
    <property type="project" value="TreeGrafter"/>
</dbReference>
<dbReference type="InterPro" id="IPR013767">
    <property type="entry name" value="PAS_fold"/>
</dbReference>
<dbReference type="InterPro" id="IPR043128">
    <property type="entry name" value="Rev_trsase/Diguanyl_cyclase"/>
</dbReference>
<dbReference type="InterPro" id="IPR000160">
    <property type="entry name" value="GGDEF_dom"/>
</dbReference>
<protein>
    <recommendedName>
        <fullName evidence="13">Diguanylate cyclase</fullName>
    </recommendedName>
</protein>
<dbReference type="SMART" id="SM00091">
    <property type="entry name" value="PAS"/>
    <property type="match status" value="1"/>
</dbReference>
<dbReference type="NCBIfam" id="TIGR00229">
    <property type="entry name" value="sensory_box"/>
    <property type="match status" value="1"/>
</dbReference>
<feature type="domain" description="PAC" evidence="8">
    <location>
        <begin position="441"/>
        <end position="493"/>
    </location>
</feature>
<dbReference type="SUPFAM" id="SSF55785">
    <property type="entry name" value="PYP-like sensor domain (PAS domain)"/>
    <property type="match status" value="1"/>
</dbReference>
<dbReference type="Gene3D" id="3.30.70.270">
    <property type="match status" value="1"/>
</dbReference>
<dbReference type="Proteomes" id="UP000030403">
    <property type="component" value="Unassembled WGS sequence"/>
</dbReference>
<dbReference type="Pfam" id="PF00989">
    <property type="entry name" value="PAS"/>
    <property type="match status" value="1"/>
</dbReference>
<accession>A0A0A5G0B6</accession>
<comment type="subcellular location">
    <subcellularLocation>
        <location evidence="1">Cell membrane</location>
        <topology evidence="1">Multi-pass membrane protein</topology>
    </subcellularLocation>
</comment>
<dbReference type="SMART" id="SM00267">
    <property type="entry name" value="GGDEF"/>
    <property type="match status" value="1"/>
</dbReference>
<dbReference type="Pfam" id="PF02743">
    <property type="entry name" value="dCache_1"/>
    <property type="match status" value="1"/>
</dbReference>
<dbReference type="GO" id="GO:1902201">
    <property type="term" value="P:negative regulation of bacterial-type flagellum-dependent cell motility"/>
    <property type="evidence" value="ECO:0007669"/>
    <property type="project" value="TreeGrafter"/>
</dbReference>
<dbReference type="Gene3D" id="3.30.450.20">
    <property type="entry name" value="PAS domain"/>
    <property type="match status" value="2"/>
</dbReference>
<dbReference type="CDD" id="cd06225">
    <property type="entry name" value="HAMP"/>
    <property type="match status" value="1"/>
</dbReference>
<dbReference type="GO" id="GO:0005886">
    <property type="term" value="C:plasma membrane"/>
    <property type="evidence" value="ECO:0007669"/>
    <property type="project" value="UniProtKB-SubCell"/>
</dbReference>
<evidence type="ECO:0000256" key="3">
    <source>
        <dbReference type="ARBA" id="ARBA00022692"/>
    </source>
</evidence>
<dbReference type="InterPro" id="IPR029787">
    <property type="entry name" value="Nucleotide_cyclase"/>
</dbReference>
<dbReference type="PROSITE" id="PS50885">
    <property type="entry name" value="HAMP"/>
    <property type="match status" value="1"/>
</dbReference>